<comment type="similarity">
    <text evidence="8">Belongs to the ATPase delta chain family.</text>
</comment>
<organism evidence="9 10">
    <name type="scientific">Isoptericola cucumis</name>
    <dbReference type="NCBI Taxonomy" id="1776856"/>
    <lineage>
        <taxon>Bacteria</taxon>
        <taxon>Bacillati</taxon>
        <taxon>Actinomycetota</taxon>
        <taxon>Actinomycetes</taxon>
        <taxon>Micrococcales</taxon>
        <taxon>Promicromonosporaceae</taxon>
        <taxon>Isoptericola</taxon>
    </lineage>
</organism>
<evidence type="ECO:0000256" key="8">
    <source>
        <dbReference type="HAMAP-Rule" id="MF_01416"/>
    </source>
</evidence>
<evidence type="ECO:0000313" key="9">
    <source>
        <dbReference type="EMBL" id="GGI08838.1"/>
    </source>
</evidence>
<dbReference type="Proteomes" id="UP000632535">
    <property type="component" value="Unassembled WGS sequence"/>
</dbReference>
<dbReference type="RefSeq" id="WP_188523863.1">
    <property type="nucleotide sequence ID" value="NZ_BMDG01000007.1"/>
</dbReference>
<dbReference type="PANTHER" id="PTHR11910">
    <property type="entry name" value="ATP SYNTHASE DELTA CHAIN"/>
    <property type="match status" value="1"/>
</dbReference>
<dbReference type="Gene3D" id="1.10.520.20">
    <property type="entry name" value="N-terminal domain of the delta subunit of the F1F0-ATP synthase"/>
    <property type="match status" value="1"/>
</dbReference>
<dbReference type="InterPro" id="IPR000711">
    <property type="entry name" value="ATPase_OSCP/dsu"/>
</dbReference>
<keyword evidence="7 8" id="KW-0066">ATP synthesis</keyword>
<evidence type="ECO:0000256" key="5">
    <source>
        <dbReference type="ARBA" id="ARBA00023136"/>
    </source>
</evidence>
<evidence type="ECO:0000256" key="3">
    <source>
        <dbReference type="ARBA" id="ARBA00022781"/>
    </source>
</evidence>
<dbReference type="EMBL" id="BMDG01000007">
    <property type="protein sequence ID" value="GGI08838.1"/>
    <property type="molecule type" value="Genomic_DNA"/>
</dbReference>
<keyword evidence="3 8" id="KW-0375">Hydrogen ion transport</keyword>
<comment type="function">
    <text evidence="8">This protein is part of the stalk that links CF(0) to CF(1). It either transmits conformational changes from CF(0) to CF(1) or is implicated in proton conduction.</text>
</comment>
<protein>
    <recommendedName>
        <fullName evidence="8">ATP synthase subunit delta</fullName>
    </recommendedName>
    <alternativeName>
        <fullName evidence="8">ATP synthase F(1) sector subunit delta</fullName>
    </alternativeName>
    <alternativeName>
        <fullName evidence="8">F-type ATPase subunit delta</fullName>
        <shortName evidence="8">F-ATPase subunit delta</shortName>
    </alternativeName>
</protein>
<dbReference type="HAMAP" id="MF_01416">
    <property type="entry name" value="ATP_synth_delta_bact"/>
    <property type="match status" value="1"/>
</dbReference>
<dbReference type="InterPro" id="IPR020781">
    <property type="entry name" value="ATPase_OSCP/d_CS"/>
</dbReference>
<keyword evidence="4 8" id="KW-0406">Ion transport</keyword>
<dbReference type="PRINTS" id="PR00125">
    <property type="entry name" value="ATPASEDELTA"/>
</dbReference>
<reference evidence="10" key="1">
    <citation type="journal article" date="2019" name="Int. J. Syst. Evol. Microbiol.">
        <title>The Global Catalogue of Microorganisms (GCM) 10K type strain sequencing project: providing services to taxonomists for standard genome sequencing and annotation.</title>
        <authorList>
            <consortium name="The Broad Institute Genomics Platform"/>
            <consortium name="The Broad Institute Genome Sequencing Center for Infectious Disease"/>
            <person name="Wu L."/>
            <person name="Ma J."/>
        </authorList>
    </citation>
    <scope>NUCLEOTIDE SEQUENCE [LARGE SCALE GENOMIC DNA]</scope>
    <source>
        <strain evidence="10">CCM 8653</strain>
    </source>
</reference>
<dbReference type="PROSITE" id="PS00389">
    <property type="entry name" value="ATPASE_DELTA"/>
    <property type="match status" value="1"/>
</dbReference>
<keyword evidence="10" id="KW-1185">Reference proteome</keyword>
<keyword evidence="8" id="KW-1003">Cell membrane</keyword>
<name>A0ABQ2B6H4_9MICO</name>
<keyword evidence="5 8" id="KW-0472">Membrane</keyword>
<comment type="function">
    <text evidence="8">F(1)F(0) ATP synthase produces ATP from ADP in the presence of a proton or sodium gradient. F-type ATPases consist of two structural domains, F(1) containing the extramembraneous catalytic core and F(0) containing the membrane proton channel, linked together by a central stalk and a peripheral stalk. During catalysis, ATP synthesis in the catalytic domain of F(1) is coupled via a rotary mechanism of the central stalk subunits to proton translocation.</text>
</comment>
<dbReference type="InterPro" id="IPR026015">
    <property type="entry name" value="ATP_synth_OSCP/delta_N_sf"/>
</dbReference>
<comment type="caution">
    <text evidence="9">The sequence shown here is derived from an EMBL/GenBank/DDBJ whole genome shotgun (WGS) entry which is preliminary data.</text>
</comment>
<proteinExistence type="inferred from homology"/>
<evidence type="ECO:0000256" key="4">
    <source>
        <dbReference type="ARBA" id="ARBA00023065"/>
    </source>
</evidence>
<keyword evidence="6 8" id="KW-0139">CF(1)</keyword>
<evidence type="ECO:0000256" key="6">
    <source>
        <dbReference type="ARBA" id="ARBA00023196"/>
    </source>
</evidence>
<comment type="subcellular location">
    <subcellularLocation>
        <location evidence="8">Cell membrane</location>
        <topology evidence="8">Peripheral membrane protein</topology>
    </subcellularLocation>
    <subcellularLocation>
        <location evidence="1">Membrane</location>
    </subcellularLocation>
</comment>
<dbReference type="NCBIfam" id="NF009967">
    <property type="entry name" value="PRK13430.1"/>
    <property type="match status" value="1"/>
</dbReference>
<evidence type="ECO:0000256" key="7">
    <source>
        <dbReference type="ARBA" id="ARBA00023310"/>
    </source>
</evidence>
<keyword evidence="2 8" id="KW-0813">Transport</keyword>
<sequence>MRGTSGASLAAAQERFEPVLRSAGADAQALGEQLFAVVSALDESGPLRRSLADPSRTGDDKAALVARVLSGGTAGGFDERVVDLVTGLARSRWSSDADLVDSLERLGLDAVLASAESRGVLETVEDELFRLTRALVGQREARQVLSDPSTSPERRAALVDALLAGKVDGVTQALARRATTTLRGRRFVATLLWFGEVAAERRKRLVASVVSGTVLTQAQQSRLSALLESAYGRAVQLNVTVDPTVIGGLRIQVGADVVDSTVLSRLADARRRLAG</sequence>
<evidence type="ECO:0000313" key="10">
    <source>
        <dbReference type="Proteomes" id="UP000632535"/>
    </source>
</evidence>
<evidence type="ECO:0000256" key="2">
    <source>
        <dbReference type="ARBA" id="ARBA00022448"/>
    </source>
</evidence>
<dbReference type="NCBIfam" id="TIGR01145">
    <property type="entry name" value="ATP_synt_delta"/>
    <property type="match status" value="1"/>
</dbReference>
<evidence type="ECO:0000256" key="1">
    <source>
        <dbReference type="ARBA" id="ARBA00004370"/>
    </source>
</evidence>
<dbReference type="Pfam" id="PF00213">
    <property type="entry name" value="OSCP"/>
    <property type="match status" value="1"/>
</dbReference>
<accession>A0ABQ2B6H4</accession>
<gene>
    <name evidence="8 9" type="primary">atpH</name>
    <name evidence="9" type="ORF">GCM10007368_23170</name>
</gene>